<dbReference type="GO" id="GO:0016765">
    <property type="term" value="F:transferase activity, transferring alkyl or aryl (other than methyl) groups"/>
    <property type="evidence" value="ECO:0007669"/>
    <property type="project" value="InterPro"/>
</dbReference>
<accession>A0A5N7CAD0</accession>
<proteinExistence type="inferred from homology"/>
<dbReference type="PANTHER" id="PTHR40627">
    <property type="entry name" value="INDOLE PRENYLTRANSFERASE TDIB-RELATED"/>
    <property type="match status" value="1"/>
</dbReference>
<feature type="binding site" evidence="3">
    <location>
        <position position="172"/>
    </location>
    <ligand>
        <name>dimethylallyl diphosphate</name>
        <dbReference type="ChEBI" id="CHEBI:57623"/>
    </ligand>
</feature>
<keyword evidence="2" id="KW-0808">Transferase</keyword>
<dbReference type="SFLD" id="SFLDS00036">
    <property type="entry name" value="Aromatic_Prenyltransferase"/>
    <property type="match status" value="1"/>
</dbReference>
<feature type="binding site" evidence="3">
    <location>
        <position position="239"/>
    </location>
    <ligand>
        <name>dimethylallyl diphosphate</name>
        <dbReference type="ChEBI" id="CHEBI:57623"/>
    </ligand>
</feature>
<dbReference type="NCBIfam" id="TIGR03429">
    <property type="entry name" value="arom_pren_DMATS"/>
    <property type="match status" value="1"/>
</dbReference>
<feature type="binding site" evidence="3">
    <location>
        <begin position="62"/>
        <end position="63"/>
    </location>
    <ligand>
        <name>L-tryptophan</name>
        <dbReference type="ChEBI" id="CHEBI:57912"/>
    </ligand>
</feature>
<protein>
    <submittedName>
        <fullName evidence="4">Putative dimethylallyl tryptophan synthase</fullName>
    </submittedName>
</protein>
<organism evidence="4">
    <name type="scientific">Petromyces alliaceus</name>
    <name type="common">Aspergillus alliaceus</name>
    <dbReference type="NCBI Taxonomy" id="209559"/>
    <lineage>
        <taxon>Eukaryota</taxon>
        <taxon>Fungi</taxon>
        <taxon>Dikarya</taxon>
        <taxon>Ascomycota</taxon>
        <taxon>Pezizomycotina</taxon>
        <taxon>Eurotiomycetes</taxon>
        <taxon>Eurotiomycetidae</taxon>
        <taxon>Eurotiales</taxon>
        <taxon>Aspergillaceae</taxon>
        <taxon>Aspergillus</taxon>
        <taxon>Aspergillus subgen. Circumdati</taxon>
    </lineage>
</organism>
<comment type="similarity">
    <text evidence="1">Belongs to the tryptophan dimethylallyltransferase family.</text>
</comment>
<evidence type="ECO:0000256" key="1">
    <source>
        <dbReference type="ARBA" id="ARBA00010209"/>
    </source>
</evidence>
<dbReference type="CDD" id="cd13929">
    <property type="entry name" value="PT-DMATS_CymD"/>
    <property type="match status" value="1"/>
</dbReference>
<dbReference type="AlphaFoldDB" id="A0A5N7CAD0"/>
<dbReference type="InterPro" id="IPR017795">
    <property type="entry name" value="ABBA_NscD-like"/>
</dbReference>
<reference evidence="4" key="1">
    <citation type="submission" date="2019-04" db="EMBL/GenBank/DDBJ databases">
        <title>Friends and foes A comparative genomics studyof 23 Aspergillus species from section Flavi.</title>
        <authorList>
            <consortium name="DOE Joint Genome Institute"/>
            <person name="Kjaerbolling I."/>
            <person name="Vesth T."/>
            <person name="Frisvad J.C."/>
            <person name="Nybo J.L."/>
            <person name="Theobald S."/>
            <person name="Kildgaard S."/>
            <person name="Isbrandt T."/>
            <person name="Kuo A."/>
            <person name="Sato A."/>
            <person name="Lyhne E.K."/>
            <person name="Kogle M.E."/>
            <person name="Wiebenga A."/>
            <person name="Kun R.S."/>
            <person name="Lubbers R.J."/>
            <person name="Makela M.R."/>
            <person name="Barry K."/>
            <person name="Chovatia M."/>
            <person name="Clum A."/>
            <person name="Daum C."/>
            <person name="Haridas S."/>
            <person name="He G."/>
            <person name="LaButti K."/>
            <person name="Lipzen A."/>
            <person name="Mondo S."/>
            <person name="Riley R."/>
            <person name="Salamov A."/>
            <person name="Simmons B.A."/>
            <person name="Magnuson J.K."/>
            <person name="Henrissat B."/>
            <person name="Mortensen U.H."/>
            <person name="Larsen T.O."/>
            <person name="Devries R.P."/>
            <person name="Grigoriev I.V."/>
            <person name="Machida M."/>
            <person name="Baker S.E."/>
            <person name="Andersen M.R."/>
        </authorList>
    </citation>
    <scope>NUCLEOTIDE SEQUENCE [LARGE SCALE GENOMIC DNA]</scope>
    <source>
        <strain evidence="4">IBT 14317</strain>
    </source>
</reference>
<feature type="binding site" evidence="3">
    <location>
        <position position="241"/>
    </location>
    <ligand>
        <name>dimethylallyl diphosphate</name>
        <dbReference type="ChEBI" id="CHEBI:57623"/>
    </ligand>
</feature>
<name>A0A5N7CAD0_PETAA</name>
<feature type="binding site" evidence="3">
    <location>
        <position position="83"/>
    </location>
    <ligand>
        <name>dimethylallyl diphosphate</name>
        <dbReference type="ChEBI" id="CHEBI:57623"/>
    </ligand>
</feature>
<feature type="binding site" evidence="3">
    <location>
        <position position="324"/>
    </location>
    <ligand>
        <name>dimethylallyl diphosphate</name>
        <dbReference type="ChEBI" id="CHEBI:57623"/>
    </ligand>
</feature>
<evidence type="ECO:0000256" key="2">
    <source>
        <dbReference type="ARBA" id="ARBA00022679"/>
    </source>
</evidence>
<feature type="binding site" evidence="3">
    <location>
        <position position="389"/>
    </location>
    <ligand>
        <name>dimethylallyl diphosphate</name>
        <dbReference type="ChEBI" id="CHEBI:57623"/>
    </ligand>
</feature>
<evidence type="ECO:0000313" key="4">
    <source>
        <dbReference type="EMBL" id="KAE8391104.1"/>
    </source>
</evidence>
<dbReference type="PANTHER" id="PTHR40627:SF3">
    <property type="entry name" value="PRENYLTRANSFERASE ASQH2-RELATED"/>
    <property type="match status" value="1"/>
</dbReference>
<dbReference type="Proteomes" id="UP000326877">
    <property type="component" value="Unassembled WGS sequence"/>
</dbReference>
<evidence type="ECO:0000256" key="3">
    <source>
        <dbReference type="PIRSR" id="PIRSR000509-1"/>
    </source>
</evidence>
<dbReference type="PIRSF" id="PIRSF000509">
    <property type="entry name" value="Trp_DMAT"/>
    <property type="match status" value="1"/>
</dbReference>
<feature type="binding site" evidence="3">
    <location>
        <position position="393"/>
    </location>
    <ligand>
        <name>dimethylallyl diphosphate</name>
        <dbReference type="ChEBI" id="CHEBI:57623"/>
    </ligand>
</feature>
<feature type="binding site" evidence="3">
    <location>
        <position position="237"/>
    </location>
    <ligand>
        <name>dimethylallyl diphosphate</name>
        <dbReference type="ChEBI" id="CHEBI:57623"/>
    </ligand>
</feature>
<dbReference type="SFLD" id="SFLDG01162">
    <property type="entry name" value="I"/>
    <property type="match status" value="1"/>
</dbReference>
<dbReference type="Pfam" id="PF11991">
    <property type="entry name" value="Trp_DMAT"/>
    <property type="match status" value="1"/>
</dbReference>
<dbReference type="EMBL" id="ML735248">
    <property type="protein sequence ID" value="KAE8391104.1"/>
    <property type="molecule type" value="Genomic_DNA"/>
</dbReference>
<sequence length="395" mass="44572">MSPPSLDQYDWWRNMAPMLGKMLYDAKYSLCQQFEHLYLFGTHIIPMLGPFPTSRPGLYKCILGGLGPLEFSQNWTKQQATVRIAFEPTSAAASTGDDPCNRLMINEALNRLKQLRPQVDLQLYHQLITSLTVTDEEQHYLSSRHELDSQPSKTQTILALDLKGSDLSVKLYFYPLVKCAATGTPISQLAFSAIRKIDDGGVFRSPLAMIEDFLSGAPSTTSVCFVSCDLVAPSKTRFKLYVAEFQVDFARISDIWTLGGRLGDEETLTGLSMLRELWGSLGIPEGLRSFPERPTQAGDSADKVALLFNLEIQPHKSLPQPKAYLPLTGINDEVIARTITHIFEKWGWSEHSKSYTENLESYRPEIDLKRSTDFQAWLSFSYSKITGPYLTIYYH</sequence>
<dbReference type="InterPro" id="IPR033964">
    <property type="entry name" value="ABBA"/>
</dbReference>
<gene>
    <name evidence="4" type="ORF">BDV23DRAFT_171860</name>
</gene>
<dbReference type="OrthoDB" id="5392033at2759"/>
<feature type="binding site" evidence="3">
    <location>
        <position position="170"/>
    </location>
    <ligand>
        <name>dimethylallyl diphosphate</name>
        <dbReference type="ChEBI" id="CHEBI:57623"/>
    </ligand>
</feature>
<dbReference type="InterPro" id="IPR012148">
    <property type="entry name" value="ABBA_DMATS-like"/>
</dbReference>
<dbReference type="GO" id="GO:0009820">
    <property type="term" value="P:alkaloid metabolic process"/>
    <property type="evidence" value="ECO:0007669"/>
    <property type="project" value="InterPro"/>
</dbReference>
<feature type="binding site" evidence="3">
    <location>
        <position position="174"/>
    </location>
    <ligand>
        <name>L-tryptophan</name>
        <dbReference type="ChEBI" id="CHEBI:57912"/>
    </ligand>
</feature>
<feature type="binding site" evidence="3">
    <location>
        <position position="70"/>
    </location>
    <ligand>
        <name>L-tryptophan</name>
        <dbReference type="ChEBI" id="CHEBI:57912"/>
    </ligand>
</feature>